<dbReference type="AlphaFoldDB" id="A0A4Z2IWD4"/>
<keyword evidence="1" id="KW-0732">Signal</keyword>
<proteinExistence type="predicted"/>
<evidence type="ECO:0000313" key="2">
    <source>
        <dbReference type="EMBL" id="TNN82067.1"/>
    </source>
</evidence>
<gene>
    <name evidence="2" type="ORF">EYF80_007713</name>
</gene>
<evidence type="ECO:0000256" key="1">
    <source>
        <dbReference type="SAM" id="SignalP"/>
    </source>
</evidence>
<protein>
    <recommendedName>
        <fullName evidence="4">Secreted protein</fullName>
    </recommendedName>
</protein>
<reference evidence="2 3" key="1">
    <citation type="submission" date="2019-03" db="EMBL/GenBank/DDBJ databases">
        <title>First draft genome of Liparis tanakae, snailfish: a comprehensive survey of snailfish specific genes.</title>
        <authorList>
            <person name="Kim W."/>
            <person name="Song I."/>
            <person name="Jeong J.-H."/>
            <person name="Kim D."/>
            <person name="Kim S."/>
            <person name="Ryu S."/>
            <person name="Song J.Y."/>
            <person name="Lee S.K."/>
        </authorList>
    </citation>
    <scope>NUCLEOTIDE SEQUENCE [LARGE SCALE GENOMIC DNA]</scope>
    <source>
        <tissue evidence="2">Muscle</tissue>
    </source>
</reference>
<evidence type="ECO:0008006" key="4">
    <source>
        <dbReference type="Google" id="ProtNLM"/>
    </source>
</evidence>
<feature type="signal peptide" evidence="1">
    <location>
        <begin position="1"/>
        <end position="17"/>
    </location>
</feature>
<evidence type="ECO:0000313" key="3">
    <source>
        <dbReference type="Proteomes" id="UP000314294"/>
    </source>
</evidence>
<feature type="chain" id="PRO_5021457802" description="Secreted protein" evidence="1">
    <location>
        <begin position="18"/>
        <end position="67"/>
    </location>
</feature>
<sequence>MWTLSWTFGFTLASCMGSGPEYFFTSRTASEGGEDRSMKGSPAIRSAVTGDRRSGLGTFWNFCLVKA</sequence>
<keyword evidence="3" id="KW-1185">Reference proteome</keyword>
<accession>A0A4Z2IWD4</accession>
<dbReference type="EMBL" id="SRLO01000042">
    <property type="protein sequence ID" value="TNN82067.1"/>
    <property type="molecule type" value="Genomic_DNA"/>
</dbReference>
<name>A0A4Z2IWD4_9TELE</name>
<dbReference type="Proteomes" id="UP000314294">
    <property type="component" value="Unassembled WGS sequence"/>
</dbReference>
<organism evidence="2 3">
    <name type="scientific">Liparis tanakae</name>
    <name type="common">Tanaka's snailfish</name>
    <dbReference type="NCBI Taxonomy" id="230148"/>
    <lineage>
        <taxon>Eukaryota</taxon>
        <taxon>Metazoa</taxon>
        <taxon>Chordata</taxon>
        <taxon>Craniata</taxon>
        <taxon>Vertebrata</taxon>
        <taxon>Euteleostomi</taxon>
        <taxon>Actinopterygii</taxon>
        <taxon>Neopterygii</taxon>
        <taxon>Teleostei</taxon>
        <taxon>Neoteleostei</taxon>
        <taxon>Acanthomorphata</taxon>
        <taxon>Eupercaria</taxon>
        <taxon>Perciformes</taxon>
        <taxon>Cottioidei</taxon>
        <taxon>Cottales</taxon>
        <taxon>Liparidae</taxon>
        <taxon>Liparis</taxon>
    </lineage>
</organism>
<comment type="caution">
    <text evidence="2">The sequence shown here is derived from an EMBL/GenBank/DDBJ whole genome shotgun (WGS) entry which is preliminary data.</text>
</comment>